<dbReference type="Pfam" id="PF13087">
    <property type="entry name" value="AAA_12"/>
    <property type="match status" value="1"/>
</dbReference>
<dbReference type="eggNOG" id="COG1112">
    <property type="taxonomic scope" value="Bacteria"/>
</dbReference>
<reference evidence="3 4" key="1">
    <citation type="journal article" date="2012" name="Stand. Genomic Sci.">
        <title>Complete genome sequencing and analysis of Saprospira grandis str. Lewin, a predatory marine bacterium.</title>
        <authorList>
            <person name="Saw J.H."/>
            <person name="Yuryev A."/>
            <person name="Kanbe M."/>
            <person name="Hou S."/>
            <person name="Young A.G."/>
            <person name="Aizawa S."/>
            <person name="Alam M."/>
        </authorList>
    </citation>
    <scope>NUCLEOTIDE SEQUENCE [LARGE SCALE GENOMIC DNA]</scope>
    <source>
        <strain evidence="3 4">Lewin</strain>
    </source>
</reference>
<keyword evidence="3" id="KW-0378">Hydrolase</keyword>
<evidence type="ECO:0000313" key="3">
    <source>
        <dbReference type="EMBL" id="AFC23586.1"/>
    </source>
</evidence>
<accession>H6L249</accession>
<dbReference type="InterPro" id="IPR045055">
    <property type="entry name" value="DNA2/NAM7-like"/>
</dbReference>
<dbReference type="HOGENOM" id="CLU_000788_4_0_10"/>
<protein>
    <submittedName>
        <fullName evidence="3">Superfamily i DNA and RNA helicase and helicase subunits-like protein</fullName>
    </submittedName>
</protein>
<keyword evidence="3" id="KW-0067">ATP-binding</keyword>
<dbReference type="RefSeq" id="WP_015691237.1">
    <property type="nucleotide sequence ID" value="NC_016940.1"/>
</dbReference>
<evidence type="ECO:0000256" key="1">
    <source>
        <dbReference type="SAM" id="Coils"/>
    </source>
</evidence>
<dbReference type="InterPro" id="IPR041679">
    <property type="entry name" value="DNA2/NAM7-like_C"/>
</dbReference>
<dbReference type="InterPro" id="IPR027417">
    <property type="entry name" value="P-loop_NTPase"/>
</dbReference>
<dbReference type="Gene3D" id="3.40.50.300">
    <property type="entry name" value="P-loop containing nucleotide triphosphate hydrolases"/>
    <property type="match status" value="3"/>
</dbReference>
<dbReference type="EMBL" id="CP002831">
    <property type="protein sequence ID" value="AFC23586.1"/>
    <property type="molecule type" value="Genomic_DNA"/>
</dbReference>
<evidence type="ECO:0000313" key="4">
    <source>
        <dbReference type="Proteomes" id="UP000007519"/>
    </source>
</evidence>
<dbReference type="KEGG" id="sgn:SGRA_0849"/>
<gene>
    <name evidence="3" type="ordered locus">SGRA_0849</name>
</gene>
<dbReference type="Proteomes" id="UP000007519">
    <property type="component" value="Chromosome"/>
</dbReference>
<keyword evidence="3" id="KW-0347">Helicase</keyword>
<sequence length="1342" mass="156975">MQASSLDLRFLEQLKQRLQLSNRRSIYLNALAGRSRNRLNLTDLNQIEPRLAERFVELLLSKPNFRLQFRPTAERWQEEPELGRVMRRLNNMLLDHQDHLAEQGVATFGFGFPIILKRDQEDPSRIIKAPLFVWSLELKRNWRKSNEWTLERSDEFALSSNRSLAAHLLKDMKIRLSPLYDHFMEDGLLDEREVMQTVVKQLAQLSPEKQEAEVREALLASWKKGLVPLPTLKDELLELTENGPKLVWGGLFGLYKGQKESLAQDIQEFIQRFDELGQLLRPIGQGEFGEQAVPKLMQHSFPMVPTDPSQQHLLHDLFRGKQIIVQGPPGTGKSQSLTAVLSNLLSNGARCLVVCEKKTALDVLYNNLKELGLEELAVIVEDLYRDRGPLVRSMRARLQQKQKSYKPSSHYLRTLQSMAAYSQQLQGYHEQLLAQLSGEKRWSDLVDEYLELSSSYDRRRIAGKLNPKAFSFENVELEEILRILEEGEPLFRALGSLQHPFNAFSDHFFSNGNTHAVKQELGKKLRGLQNALDAAQSDLLSYLYEYEKLLEDHYSETMSFKGKALEEMRDLIEDGFETSKYFFNKNTGFYRSLLRSVSSKYKKLQDDKEKVVAHYKLLRSFHQRYNYFDFSFLKLDDMDIIIFEEVQKNIGQYSKKLSDWYFERTKDIQRLVNELSLQNVHPHVDFKGRVQELSRNLDVFAESYRKSKIFKVGFRFDSPILRQRLNHLENLYENLGKLLERFEAEFEAYHRLKFFWEQLNTAEQQAFRALSEADPPDWQGHFRCWYIYELLERQDKERLPQAESYARLLKYYEEEQERMRKELKQHTLLHWRAKQAQAVDQFNREKAPLKVHSIYNLRGANGGKRTPLRQIFEADPQLFSSFFPVLMVNPSVAAAMLPLKPHLFDVVIFDEASQLRLEDTFSALLRGRLKVISGDSQQMPPSDYFASRESAFLEEEEEDENAWELEKEAVDYLAGSESLLEYSVADGRYEESFLQIHYRSRHPYLIDFSNAAFYGKRLRPVPAQEDYCPIEFRAINGLYENSTNPTEAEAILEELLALYERHKAQLPAIGVATFNLKQRNLILEKMQERMSQSESEANAFEALQAAGLFVKNLENIQGDERDILLLSTTFGQREDGRFIQNFGPINRERGYRLLNVLISRAKQKIVLFSSIPQQYILRYRELIPEEGNYGKAIFYAYLAYAQAVSEGNEALRQQILELVYTHSDQKQLEEFNPESRLAGFALRFHRFLSKHLPEGYQLDWQAQLAGLQIPFLLRDGQGQPKLAFFIDLYHADYSEEAYAWDFFRRDYLQRMNIPLERVWTYSWWKQTEAEQARIRAILQDLG</sequence>
<dbReference type="eggNOG" id="COG0467">
    <property type="taxonomic scope" value="Bacteria"/>
</dbReference>
<dbReference type="GO" id="GO:0004386">
    <property type="term" value="F:helicase activity"/>
    <property type="evidence" value="ECO:0007669"/>
    <property type="project" value="UniProtKB-KW"/>
</dbReference>
<dbReference type="STRING" id="984262.SGRA_0849"/>
<dbReference type="PANTHER" id="PTHR10887">
    <property type="entry name" value="DNA2/NAM7 HELICASE FAMILY"/>
    <property type="match status" value="1"/>
</dbReference>
<feature type="domain" description="DNA2/NAM7 helicase-like C-terminal" evidence="2">
    <location>
        <begin position="976"/>
        <end position="1168"/>
    </location>
</feature>
<feature type="coiled-coil region" evidence="1">
    <location>
        <begin position="1076"/>
        <end position="1103"/>
    </location>
</feature>
<dbReference type="PANTHER" id="PTHR10887:SF495">
    <property type="entry name" value="HELICASE SENATAXIN ISOFORM X1-RELATED"/>
    <property type="match status" value="1"/>
</dbReference>
<keyword evidence="4" id="KW-1185">Reference proteome</keyword>
<evidence type="ECO:0000259" key="2">
    <source>
        <dbReference type="Pfam" id="PF13087"/>
    </source>
</evidence>
<organism evidence="3 4">
    <name type="scientific">Saprospira grandis (strain Lewin)</name>
    <dbReference type="NCBI Taxonomy" id="984262"/>
    <lineage>
        <taxon>Bacteria</taxon>
        <taxon>Pseudomonadati</taxon>
        <taxon>Bacteroidota</taxon>
        <taxon>Saprospiria</taxon>
        <taxon>Saprospirales</taxon>
        <taxon>Saprospiraceae</taxon>
        <taxon>Saprospira</taxon>
    </lineage>
</organism>
<feature type="coiled-coil region" evidence="1">
    <location>
        <begin position="802"/>
        <end position="829"/>
    </location>
</feature>
<name>H6L249_SAPGL</name>
<dbReference type="OrthoDB" id="9757917at2"/>
<dbReference type="InterPro" id="IPR047187">
    <property type="entry name" value="SF1_C_Upf1"/>
</dbReference>
<dbReference type="SUPFAM" id="SSF52540">
    <property type="entry name" value="P-loop containing nucleoside triphosphate hydrolases"/>
    <property type="match status" value="1"/>
</dbReference>
<keyword evidence="3" id="KW-0547">Nucleotide-binding</keyword>
<keyword evidence="1" id="KW-0175">Coiled coil</keyword>
<dbReference type="CDD" id="cd18808">
    <property type="entry name" value="SF1_C_Upf1"/>
    <property type="match status" value="1"/>
</dbReference>
<proteinExistence type="predicted"/>